<dbReference type="InterPro" id="IPR007403">
    <property type="entry name" value="DUF456"/>
</dbReference>
<evidence type="ECO:0000256" key="1">
    <source>
        <dbReference type="SAM" id="Phobius"/>
    </source>
</evidence>
<evidence type="ECO:0000313" key="3">
    <source>
        <dbReference type="Proteomes" id="UP001555826"/>
    </source>
</evidence>
<accession>A0ABV3P506</accession>
<protein>
    <submittedName>
        <fullName evidence="2">DUF456 domain-containing protein</fullName>
    </submittedName>
</protein>
<dbReference type="RefSeq" id="WP_367637501.1">
    <property type="nucleotide sequence ID" value="NZ_JBFNQN010000005.1"/>
</dbReference>
<feature type="transmembrane region" description="Helical" evidence="1">
    <location>
        <begin position="81"/>
        <end position="111"/>
    </location>
</feature>
<feature type="transmembrane region" description="Helical" evidence="1">
    <location>
        <begin position="46"/>
        <end position="69"/>
    </location>
</feature>
<dbReference type="Proteomes" id="UP001555826">
    <property type="component" value="Unassembled WGS sequence"/>
</dbReference>
<proteinExistence type="predicted"/>
<feature type="transmembrane region" description="Helical" evidence="1">
    <location>
        <begin position="7"/>
        <end position="40"/>
    </location>
</feature>
<comment type="caution">
    <text evidence="2">The sequence shown here is derived from an EMBL/GenBank/DDBJ whole genome shotgun (WGS) entry which is preliminary data.</text>
</comment>
<keyword evidence="1" id="KW-1133">Transmembrane helix</keyword>
<evidence type="ECO:0000313" key="2">
    <source>
        <dbReference type="EMBL" id="MEW9264710.1"/>
    </source>
</evidence>
<keyword evidence="3" id="KW-1185">Reference proteome</keyword>
<name>A0ABV3P506_9ACTN</name>
<keyword evidence="1" id="KW-0812">Transmembrane</keyword>
<dbReference type="EMBL" id="JBFNQN010000005">
    <property type="protein sequence ID" value="MEW9264710.1"/>
    <property type="molecule type" value="Genomic_DNA"/>
</dbReference>
<keyword evidence="1" id="KW-0472">Membrane</keyword>
<feature type="transmembrane region" description="Helical" evidence="1">
    <location>
        <begin position="138"/>
        <end position="163"/>
    </location>
</feature>
<sequence length="164" mass="16478">MGDAGLVVVALVMAVGLVGIVVPVLPGTVLVGLSALVWAVAEGGAAWAWFAGVAVLLAAGQVSMYLLPGRRMTRAGIGKRTLLLGAVLGVVGFFVVPVLGLPLGFVLGVFLGELAAASEVPDRARRAWRSTVVALKNVGLSVALEGSAALLATGVWVAGALSLR</sequence>
<gene>
    <name evidence="2" type="ORF">AB1207_08120</name>
</gene>
<reference evidence="2 3" key="1">
    <citation type="submission" date="2024-07" db="EMBL/GenBank/DDBJ databases">
        <authorList>
            <person name="Thanompreechachai J."/>
            <person name="Duangmal K."/>
        </authorList>
    </citation>
    <scope>NUCLEOTIDE SEQUENCE [LARGE SCALE GENOMIC DNA]</scope>
    <source>
        <strain evidence="2 3">KCTC 19886</strain>
    </source>
</reference>
<organism evidence="2 3">
    <name type="scientific">Kineococcus endophyticus</name>
    <dbReference type="NCBI Taxonomy" id="1181883"/>
    <lineage>
        <taxon>Bacteria</taxon>
        <taxon>Bacillati</taxon>
        <taxon>Actinomycetota</taxon>
        <taxon>Actinomycetes</taxon>
        <taxon>Kineosporiales</taxon>
        <taxon>Kineosporiaceae</taxon>
        <taxon>Kineococcus</taxon>
    </lineage>
</organism>
<dbReference type="Pfam" id="PF04306">
    <property type="entry name" value="DUF456"/>
    <property type="match status" value="1"/>
</dbReference>